<name>A0ABU8F6U9_9BACI</name>
<organism evidence="1 2">
    <name type="scientific">Psychrobacillus mangrovi</name>
    <dbReference type="NCBI Taxonomy" id="3117745"/>
    <lineage>
        <taxon>Bacteria</taxon>
        <taxon>Bacillati</taxon>
        <taxon>Bacillota</taxon>
        <taxon>Bacilli</taxon>
        <taxon>Bacillales</taxon>
        <taxon>Bacillaceae</taxon>
        <taxon>Psychrobacillus</taxon>
    </lineage>
</organism>
<evidence type="ECO:0000313" key="1">
    <source>
        <dbReference type="EMBL" id="MEI4770499.1"/>
    </source>
</evidence>
<sequence length="124" mass="15315">MWQETYCKYLNPEMFATINLRTGKLECHDMFSLDHTSPYLIFRDFSIPSIEIEELLDPTLLTEYYTLNESLEEFLKHKNVDDKKLFKNYYVSRWKEFSWYWDSIAIDELEKFYYNKEFKEELVQ</sequence>
<gene>
    <name evidence="1" type="ORF">WAX74_12715</name>
</gene>
<reference evidence="1 2" key="1">
    <citation type="submission" date="2024-01" db="EMBL/GenBank/DDBJ databases">
        <title>Seven novel Bacillus-like species.</title>
        <authorList>
            <person name="Liu G."/>
        </authorList>
    </citation>
    <scope>NUCLEOTIDE SEQUENCE [LARGE SCALE GENOMIC DNA]</scope>
    <source>
        <strain evidence="1 2">FJAT-51614</strain>
    </source>
</reference>
<proteinExistence type="predicted"/>
<protein>
    <submittedName>
        <fullName evidence="1">Uncharacterized protein</fullName>
    </submittedName>
</protein>
<dbReference type="EMBL" id="JBAWSY010000009">
    <property type="protein sequence ID" value="MEI4770499.1"/>
    <property type="molecule type" value="Genomic_DNA"/>
</dbReference>
<evidence type="ECO:0000313" key="2">
    <source>
        <dbReference type="Proteomes" id="UP001364890"/>
    </source>
</evidence>
<dbReference type="Proteomes" id="UP001364890">
    <property type="component" value="Unassembled WGS sequence"/>
</dbReference>
<keyword evidence="2" id="KW-1185">Reference proteome</keyword>
<accession>A0ABU8F6U9</accession>
<comment type="caution">
    <text evidence="1">The sequence shown here is derived from an EMBL/GenBank/DDBJ whole genome shotgun (WGS) entry which is preliminary data.</text>
</comment>